<keyword evidence="1" id="KW-0880">Kelch repeat</keyword>
<dbReference type="SUPFAM" id="SSF117281">
    <property type="entry name" value="Kelch motif"/>
    <property type="match status" value="1"/>
</dbReference>
<evidence type="ECO:0000313" key="4">
    <source>
        <dbReference type="Proteomes" id="UP000008983"/>
    </source>
</evidence>
<dbReference type="RefSeq" id="XP_004029749.1">
    <property type="nucleotide sequence ID" value="XM_004029701.1"/>
</dbReference>
<dbReference type="InParanoid" id="G0R1Y8"/>
<dbReference type="EMBL" id="GL984234">
    <property type="protein sequence ID" value="EGR28513.1"/>
    <property type="molecule type" value="Genomic_DNA"/>
</dbReference>
<dbReference type="Gene3D" id="2.120.10.80">
    <property type="entry name" value="Kelch-type beta propeller"/>
    <property type="match status" value="1"/>
</dbReference>
<dbReference type="GeneID" id="14904589"/>
<reference evidence="3 4" key="1">
    <citation type="submission" date="2011-07" db="EMBL/GenBank/DDBJ databases">
        <authorList>
            <person name="Coyne R."/>
            <person name="Brami D."/>
            <person name="Johnson J."/>
            <person name="Hostetler J."/>
            <person name="Hannick L."/>
            <person name="Clark T."/>
            <person name="Cassidy-Hanley D."/>
            <person name="Inman J."/>
        </authorList>
    </citation>
    <scope>NUCLEOTIDE SEQUENCE [LARGE SCALE GENOMIC DNA]</scope>
    <source>
        <strain evidence="3 4">G5</strain>
    </source>
</reference>
<dbReference type="OrthoDB" id="283188at2759"/>
<keyword evidence="4" id="KW-1185">Reference proteome</keyword>
<protein>
    <submittedName>
        <fullName evidence="3">Kelch motif family protein, putative</fullName>
    </submittedName>
</protein>
<organism evidence="3 4">
    <name type="scientific">Ichthyophthirius multifiliis</name>
    <name type="common">White spot disease agent</name>
    <name type="synonym">Ich</name>
    <dbReference type="NCBI Taxonomy" id="5932"/>
    <lineage>
        <taxon>Eukaryota</taxon>
        <taxon>Sar</taxon>
        <taxon>Alveolata</taxon>
        <taxon>Ciliophora</taxon>
        <taxon>Intramacronucleata</taxon>
        <taxon>Oligohymenophorea</taxon>
        <taxon>Hymenostomatida</taxon>
        <taxon>Ophryoglenina</taxon>
        <taxon>Ichthyophthirius</taxon>
    </lineage>
</organism>
<dbReference type="AlphaFoldDB" id="G0R1Y8"/>
<evidence type="ECO:0000256" key="1">
    <source>
        <dbReference type="ARBA" id="ARBA00022441"/>
    </source>
</evidence>
<name>G0R1Y8_ICHMU</name>
<dbReference type="PANTHER" id="PTHR46093:SF18">
    <property type="entry name" value="FIBRONECTIN TYPE-III DOMAIN-CONTAINING PROTEIN"/>
    <property type="match status" value="1"/>
</dbReference>
<dbReference type="Proteomes" id="UP000008983">
    <property type="component" value="Unassembled WGS sequence"/>
</dbReference>
<dbReference type="InterPro" id="IPR015915">
    <property type="entry name" value="Kelch-typ_b-propeller"/>
</dbReference>
<gene>
    <name evidence="3" type="ORF">IMG5_173690</name>
</gene>
<dbReference type="PANTHER" id="PTHR46093">
    <property type="entry name" value="ACYL-COA-BINDING DOMAIN-CONTAINING PROTEIN 5"/>
    <property type="match status" value="1"/>
</dbReference>
<proteinExistence type="predicted"/>
<sequence length="161" mass="18872">MLLRLDVEHPIQFEIIQTQGKMPEGRFSHSMDLVVGLNSLVIYGGIGQNYKFLDDFWIFQLHLWEWMKVNCKHQHENLNLNKFEHSSCVFGSQIFIFGGISNQNYCDCFLYSVESDSCENQKQNKADDYGEKSVRNVDKSIGKVNNNQKKNFRIKRFSNHI</sequence>
<accession>G0R1Y8</accession>
<evidence type="ECO:0000256" key="2">
    <source>
        <dbReference type="ARBA" id="ARBA00022737"/>
    </source>
</evidence>
<dbReference type="Pfam" id="PF24681">
    <property type="entry name" value="Kelch_KLHDC2_KLHL20_DRC7"/>
    <property type="match status" value="1"/>
</dbReference>
<keyword evidence="2" id="KW-0677">Repeat</keyword>
<evidence type="ECO:0000313" key="3">
    <source>
        <dbReference type="EMBL" id="EGR28513.1"/>
    </source>
</evidence>